<dbReference type="Proteomes" id="UP000595437">
    <property type="component" value="Chromosome 6"/>
</dbReference>
<accession>A0A7T8HFM4</accession>
<keyword evidence="3" id="KW-1185">Reference proteome</keyword>
<proteinExistence type="predicted"/>
<name>A0A7T8HFM4_CALRO</name>
<reference evidence="3" key="1">
    <citation type="submission" date="2021-01" db="EMBL/GenBank/DDBJ databases">
        <title>Caligus Genome Assembly.</title>
        <authorList>
            <person name="Gallardo-Escarate C."/>
        </authorList>
    </citation>
    <scope>NUCLEOTIDE SEQUENCE [LARGE SCALE GENOMIC DNA]</scope>
</reference>
<sequence length="51" mass="5369">MGCSKQTIANAIIKDLAKVRTEEAQDDLDGGDQGVQEGQSANLKHETAGLL</sequence>
<protein>
    <submittedName>
        <fullName evidence="2">Uncharacterized protein</fullName>
    </submittedName>
</protein>
<dbReference type="AlphaFoldDB" id="A0A7T8HFM4"/>
<organism evidence="2 3">
    <name type="scientific">Caligus rogercresseyi</name>
    <name type="common">Sea louse</name>
    <dbReference type="NCBI Taxonomy" id="217165"/>
    <lineage>
        <taxon>Eukaryota</taxon>
        <taxon>Metazoa</taxon>
        <taxon>Ecdysozoa</taxon>
        <taxon>Arthropoda</taxon>
        <taxon>Crustacea</taxon>
        <taxon>Multicrustacea</taxon>
        <taxon>Hexanauplia</taxon>
        <taxon>Copepoda</taxon>
        <taxon>Siphonostomatoida</taxon>
        <taxon>Caligidae</taxon>
        <taxon>Caligus</taxon>
    </lineage>
</organism>
<gene>
    <name evidence="2" type="ORF">FKW44_009667</name>
</gene>
<feature type="non-terminal residue" evidence="2">
    <location>
        <position position="51"/>
    </location>
</feature>
<evidence type="ECO:0000313" key="3">
    <source>
        <dbReference type="Proteomes" id="UP000595437"/>
    </source>
</evidence>
<evidence type="ECO:0000313" key="2">
    <source>
        <dbReference type="EMBL" id="QQP49131.1"/>
    </source>
</evidence>
<dbReference type="EMBL" id="CP045895">
    <property type="protein sequence ID" value="QQP49131.1"/>
    <property type="molecule type" value="Genomic_DNA"/>
</dbReference>
<evidence type="ECO:0000256" key="1">
    <source>
        <dbReference type="SAM" id="MobiDB-lite"/>
    </source>
</evidence>
<feature type="region of interest" description="Disordered" evidence="1">
    <location>
        <begin position="22"/>
        <end position="51"/>
    </location>
</feature>